<dbReference type="OrthoDB" id="9028241at2"/>
<proteinExistence type="predicted"/>
<evidence type="ECO:0000313" key="2">
    <source>
        <dbReference type="Proteomes" id="UP000334380"/>
    </source>
</evidence>
<dbReference type="AlphaFoldDB" id="A0A5E4YDX5"/>
<gene>
    <name evidence="1" type="ORF">PTE31013_04475</name>
</gene>
<organism evidence="1 2">
    <name type="scientific">Pandoraea terrigena</name>
    <dbReference type="NCBI Taxonomy" id="2508292"/>
    <lineage>
        <taxon>Bacteria</taxon>
        <taxon>Pseudomonadati</taxon>
        <taxon>Pseudomonadota</taxon>
        <taxon>Betaproteobacteria</taxon>
        <taxon>Burkholderiales</taxon>
        <taxon>Burkholderiaceae</taxon>
        <taxon>Pandoraea</taxon>
    </lineage>
</organism>
<evidence type="ECO:0000313" key="1">
    <source>
        <dbReference type="EMBL" id="VVE46670.1"/>
    </source>
</evidence>
<keyword evidence="2" id="KW-1185">Reference proteome</keyword>
<protein>
    <submittedName>
        <fullName evidence="1">Uncharacterized protein</fullName>
    </submittedName>
</protein>
<accession>A0A5E4YDX5</accession>
<name>A0A5E4YDX5_9BURK</name>
<dbReference type="EMBL" id="CABPRU010000015">
    <property type="protein sequence ID" value="VVE46670.1"/>
    <property type="molecule type" value="Genomic_DNA"/>
</dbReference>
<reference evidence="1 2" key="1">
    <citation type="submission" date="2019-08" db="EMBL/GenBank/DDBJ databases">
        <authorList>
            <person name="Peeters C."/>
        </authorList>
    </citation>
    <scope>NUCLEOTIDE SEQUENCE [LARGE SCALE GENOMIC DNA]</scope>
    <source>
        <strain evidence="1 2">LMG 31013</strain>
    </source>
</reference>
<dbReference type="Proteomes" id="UP000334380">
    <property type="component" value="Unassembled WGS sequence"/>
</dbReference>
<sequence>MPELEIAVSDSELELIEEIRRTLNLPSIEEAATWLLKARMREQMERVAGRRRAMYEVKKQGRAQ</sequence>
<dbReference type="RefSeq" id="WP_150614834.1">
    <property type="nucleotide sequence ID" value="NZ_CABPRU010000015.1"/>
</dbReference>